<feature type="region of interest" description="Disordered" evidence="5">
    <location>
        <begin position="280"/>
        <end position="302"/>
    </location>
</feature>
<evidence type="ECO:0000313" key="8">
    <source>
        <dbReference type="EMBL" id="KAG5834075.1"/>
    </source>
</evidence>
<comment type="caution">
    <text evidence="8">The sequence shown here is derived from an EMBL/GenBank/DDBJ whole genome shotgun (WGS) entry which is preliminary data.</text>
</comment>
<dbReference type="InterPro" id="IPR030523">
    <property type="entry name" value="SH2B"/>
</dbReference>
<gene>
    <name evidence="8" type="ORF">ANANG_G00257420</name>
</gene>
<dbReference type="PANTHER" id="PTHR10872">
    <property type="entry name" value="SH2B ADAPTER PROTEIN"/>
    <property type="match status" value="1"/>
</dbReference>
<dbReference type="SUPFAM" id="SSF50729">
    <property type="entry name" value="PH domain-like"/>
    <property type="match status" value="1"/>
</dbReference>
<dbReference type="InterPro" id="IPR000980">
    <property type="entry name" value="SH2"/>
</dbReference>
<proteinExistence type="inferred from homology"/>
<evidence type="ECO:0000259" key="6">
    <source>
        <dbReference type="PROSITE" id="PS50001"/>
    </source>
</evidence>
<accession>A0A9D3RL07</accession>
<name>A0A9D3RL07_ANGAN</name>
<evidence type="ECO:0000256" key="5">
    <source>
        <dbReference type="SAM" id="MobiDB-lite"/>
    </source>
</evidence>
<comment type="similarity">
    <text evidence="1">Belongs to the SH2B adapter family.</text>
</comment>
<dbReference type="InterPro" id="IPR011993">
    <property type="entry name" value="PH-like_dom_sf"/>
</dbReference>
<dbReference type="PANTHER" id="PTHR10872:SF1">
    <property type="entry name" value="SH2B ADAPTER PROTEIN 3"/>
    <property type="match status" value="1"/>
</dbReference>
<dbReference type="PROSITE" id="PS50003">
    <property type="entry name" value="PH_DOMAIN"/>
    <property type="match status" value="1"/>
</dbReference>
<dbReference type="Gene3D" id="3.30.505.10">
    <property type="entry name" value="SH2 domain"/>
    <property type="match status" value="1"/>
</dbReference>
<dbReference type="Proteomes" id="UP001044222">
    <property type="component" value="Chromosome 15"/>
</dbReference>
<dbReference type="GO" id="GO:0035556">
    <property type="term" value="P:intracellular signal transduction"/>
    <property type="evidence" value="ECO:0007669"/>
    <property type="project" value="TreeGrafter"/>
</dbReference>
<feature type="domain" description="SH2" evidence="6">
    <location>
        <begin position="318"/>
        <end position="416"/>
    </location>
</feature>
<evidence type="ECO:0000256" key="2">
    <source>
        <dbReference type="ARBA" id="ARBA00022553"/>
    </source>
</evidence>
<dbReference type="Gene3D" id="2.30.29.30">
    <property type="entry name" value="Pleckstrin-homology domain (PH domain)/Phosphotyrosine-binding domain (PTB)"/>
    <property type="match status" value="1"/>
</dbReference>
<organism evidence="8 9">
    <name type="scientific">Anguilla anguilla</name>
    <name type="common">European freshwater eel</name>
    <name type="synonym">Muraena anguilla</name>
    <dbReference type="NCBI Taxonomy" id="7936"/>
    <lineage>
        <taxon>Eukaryota</taxon>
        <taxon>Metazoa</taxon>
        <taxon>Chordata</taxon>
        <taxon>Craniata</taxon>
        <taxon>Vertebrata</taxon>
        <taxon>Euteleostomi</taxon>
        <taxon>Actinopterygii</taxon>
        <taxon>Neopterygii</taxon>
        <taxon>Teleostei</taxon>
        <taxon>Anguilliformes</taxon>
        <taxon>Anguillidae</taxon>
        <taxon>Anguilla</taxon>
    </lineage>
</organism>
<dbReference type="SMART" id="SM00252">
    <property type="entry name" value="SH2"/>
    <property type="match status" value="1"/>
</dbReference>
<dbReference type="GO" id="GO:0005068">
    <property type="term" value="F:transmembrane receptor protein tyrosine kinase adaptor activity"/>
    <property type="evidence" value="ECO:0007669"/>
    <property type="project" value="TreeGrafter"/>
</dbReference>
<protein>
    <recommendedName>
        <fullName evidence="10">SH2 domain-containing protein</fullName>
    </recommendedName>
</protein>
<dbReference type="SUPFAM" id="SSF55550">
    <property type="entry name" value="SH2 domain"/>
    <property type="match status" value="1"/>
</dbReference>
<dbReference type="FunFam" id="3.30.505.10:FF:000008">
    <property type="entry name" value="SH2B adapter protein 1 isoform 2"/>
    <property type="match status" value="1"/>
</dbReference>
<evidence type="ECO:0000256" key="3">
    <source>
        <dbReference type="ARBA" id="ARBA00022999"/>
    </source>
</evidence>
<sequence length="518" mass="56837">MPLGRRLPLERPPADRTGRHVGALLGEHSQEGALCARGGGIWGRPATECWCPNPLLPAPSRAGPGCILPSSRILPPSRGSPGCVWPLSVAQIRRGTRGLLKKCLRGSGRHAGLGGDGLAQTPPAGRWLDRLACRFRLQRPPSGPEVPADCREGLLRYLLVRDGVADSRADWQRCRLLLWRDPHGMLGQLYQLQLFDPPKGCRPQLTVRCCDITELRRCSHLEMPDNRNTFVLKVNHYGGSFIFEADNDQQVSSWTAAISRYINTGPDRMDMEVTTSLPDSVLPYTSRGRSESSAGSLHFPSSGPALRPMDNLLTPYPWFHGAVSRLTAAQLVQASGPEGHGAFLVRQSETRRGDYVLTFNFQGQAKHLRLVLTQWGQCRVQHLHFSSVLDMLSHYRRHPIPLESASAQNITLSSYVAVNSAPSGQSSDGPVVLVPFCLHRWSSEPSLARSDPPPPAAPPPGPAPPLERPGDALRRSASVGRRPLQLHPNLRAAPLDPTYELEPLGQSHRRAVDNQYVA</sequence>
<dbReference type="PRINTS" id="PR00401">
    <property type="entry name" value="SH2DOMAIN"/>
</dbReference>
<evidence type="ECO:0000259" key="7">
    <source>
        <dbReference type="PROSITE" id="PS50003"/>
    </source>
</evidence>
<evidence type="ECO:0000256" key="4">
    <source>
        <dbReference type="PROSITE-ProRule" id="PRU00191"/>
    </source>
</evidence>
<evidence type="ECO:0000313" key="9">
    <source>
        <dbReference type="Proteomes" id="UP001044222"/>
    </source>
</evidence>
<dbReference type="InterPro" id="IPR036860">
    <property type="entry name" value="SH2_dom_sf"/>
</dbReference>
<reference evidence="8" key="1">
    <citation type="submission" date="2021-01" db="EMBL/GenBank/DDBJ databases">
        <title>A chromosome-scale assembly of European eel, Anguilla anguilla.</title>
        <authorList>
            <person name="Henkel C."/>
            <person name="Jong-Raadsen S.A."/>
            <person name="Dufour S."/>
            <person name="Weltzien F.-A."/>
            <person name="Palstra A.P."/>
            <person name="Pelster B."/>
            <person name="Spaink H.P."/>
            <person name="Van Den Thillart G.E."/>
            <person name="Jansen H."/>
            <person name="Zahm M."/>
            <person name="Klopp C."/>
            <person name="Cedric C."/>
            <person name="Louis A."/>
            <person name="Berthelot C."/>
            <person name="Parey E."/>
            <person name="Roest Crollius H."/>
            <person name="Montfort J."/>
            <person name="Robinson-Rechavi M."/>
            <person name="Bucao C."/>
            <person name="Bouchez O."/>
            <person name="Gislard M."/>
            <person name="Lluch J."/>
            <person name="Milhes M."/>
            <person name="Lampietro C."/>
            <person name="Lopez Roques C."/>
            <person name="Donnadieu C."/>
            <person name="Braasch I."/>
            <person name="Desvignes T."/>
            <person name="Postlethwait J."/>
            <person name="Bobe J."/>
            <person name="Guiguen Y."/>
            <person name="Dirks R."/>
        </authorList>
    </citation>
    <scope>NUCLEOTIDE SEQUENCE</scope>
    <source>
        <strain evidence="8">Tag_6206</strain>
        <tissue evidence="8">Liver</tissue>
    </source>
</reference>
<feature type="non-terminal residue" evidence="8">
    <location>
        <position position="1"/>
    </location>
</feature>
<keyword evidence="3 4" id="KW-0727">SH2 domain</keyword>
<dbReference type="InterPro" id="IPR001849">
    <property type="entry name" value="PH_domain"/>
</dbReference>
<evidence type="ECO:0000256" key="1">
    <source>
        <dbReference type="ARBA" id="ARBA00010220"/>
    </source>
</evidence>
<feature type="compositionally biased region" description="Pro residues" evidence="5">
    <location>
        <begin position="451"/>
        <end position="467"/>
    </location>
</feature>
<keyword evidence="9" id="KW-1185">Reference proteome</keyword>
<dbReference type="Pfam" id="PF00017">
    <property type="entry name" value="SH2"/>
    <property type="match status" value="1"/>
</dbReference>
<dbReference type="EMBL" id="JAFIRN010000015">
    <property type="protein sequence ID" value="KAG5834075.1"/>
    <property type="molecule type" value="Genomic_DNA"/>
</dbReference>
<evidence type="ECO:0008006" key="10">
    <source>
        <dbReference type="Google" id="ProtNLM"/>
    </source>
</evidence>
<keyword evidence="2" id="KW-0597">Phosphoprotein</keyword>
<feature type="domain" description="PH" evidence="7">
    <location>
        <begin position="158"/>
        <end position="263"/>
    </location>
</feature>
<dbReference type="GO" id="GO:0005886">
    <property type="term" value="C:plasma membrane"/>
    <property type="evidence" value="ECO:0007669"/>
    <property type="project" value="TreeGrafter"/>
</dbReference>
<dbReference type="AlphaFoldDB" id="A0A9D3RL07"/>
<feature type="region of interest" description="Disordered" evidence="5">
    <location>
        <begin position="445"/>
        <end position="518"/>
    </location>
</feature>
<dbReference type="PROSITE" id="PS50001">
    <property type="entry name" value="SH2"/>
    <property type="match status" value="1"/>
</dbReference>